<feature type="region of interest" description="Disordered" evidence="2">
    <location>
        <begin position="263"/>
        <end position="474"/>
    </location>
</feature>
<evidence type="ECO:0000256" key="1">
    <source>
        <dbReference type="SAM" id="Coils"/>
    </source>
</evidence>
<gene>
    <name evidence="3" type="ORF">BHE90_000913</name>
</gene>
<feature type="compositionally biased region" description="Polar residues" evidence="2">
    <location>
        <begin position="10"/>
        <end position="22"/>
    </location>
</feature>
<dbReference type="EMBL" id="MIKF01000006">
    <property type="protein sequence ID" value="RTE84530.1"/>
    <property type="molecule type" value="Genomic_DNA"/>
</dbReference>
<organism evidence="3 4">
    <name type="scientific">Fusarium euwallaceae</name>
    <dbReference type="NCBI Taxonomy" id="1147111"/>
    <lineage>
        <taxon>Eukaryota</taxon>
        <taxon>Fungi</taxon>
        <taxon>Dikarya</taxon>
        <taxon>Ascomycota</taxon>
        <taxon>Pezizomycotina</taxon>
        <taxon>Sordariomycetes</taxon>
        <taxon>Hypocreomycetidae</taxon>
        <taxon>Hypocreales</taxon>
        <taxon>Nectriaceae</taxon>
        <taxon>Fusarium</taxon>
        <taxon>Fusarium solani species complex</taxon>
    </lineage>
</organism>
<reference evidence="3 4" key="1">
    <citation type="submission" date="2017-06" db="EMBL/GenBank/DDBJ databases">
        <title>Comparative genomic analysis of Ambrosia Fusariam Clade fungi.</title>
        <authorList>
            <person name="Stajich J.E."/>
            <person name="Carrillo J."/>
            <person name="Kijimoto T."/>
            <person name="Eskalen A."/>
            <person name="O'Donnell K."/>
            <person name="Kasson M."/>
        </authorList>
    </citation>
    <scope>NUCLEOTIDE SEQUENCE [LARGE SCALE GENOMIC DNA]</scope>
    <source>
        <strain evidence="3 4">UCR1854</strain>
    </source>
</reference>
<accession>A0A430M981</accession>
<feature type="compositionally biased region" description="Low complexity" evidence="2">
    <location>
        <begin position="442"/>
        <end position="455"/>
    </location>
</feature>
<evidence type="ECO:0000313" key="3">
    <source>
        <dbReference type="EMBL" id="RTE84530.1"/>
    </source>
</evidence>
<comment type="caution">
    <text evidence="3">The sequence shown here is derived from an EMBL/GenBank/DDBJ whole genome shotgun (WGS) entry which is preliminary data.</text>
</comment>
<keyword evidence="1" id="KW-0175">Coiled coil</keyword>
<evidence type="ECO:0000256" key="2">
    <source>
        <dbReference type="SAM" id="MobiDB-lite"/>
    </source>
</evidence>
<protein>
    <submittedName>
        <fullName evidence="3">Uncharacterized protein</fullName>
    </submittedName>
</protein>
<sequence>MSVAVASPNPLESASLPQTPSILPSRDIPAQRLSASMTSAGNSNRDVDESIICTGSSSRMASDSGRSTPELLPIKPALSKSTLADVTKALEVGHPLKTSHMCALLAAYPALGKNTTIVYPSYFDMSPPSTESRIPVKPLLLNRTFMAPLHHSDPNHWSLVRIQRESVHRVVMVRHYDPIPSEKRRQDVERVMALWAKLHHPGWDVRLTDVSGPKAATSALSGLYVVLGVDEFPATCSFAPTWKPKSPQSAVVAALERYERAASADSGVSMDEEEPSKASSNGQSSKRGDSKKGIGIGTAKRSKGSLVRSSLKSTKEKSPVSTPKKASPLLSEKNLPVKPKVPASPSLSEKNLPLKPKVPGTPQSEPKSHLQDTTPKPKPPTTPIIEQKSSFTTPSKPKAPLTPQSELKQLPPNSSKLNILTTNDSGNSASQPPTPSAKRPRSSSLSEKPSRSSESPTKKRCTPKNRDAGGTIQDIDTFLQGLAFPSPEQAKSDMQGSDTAMMAVKAKLDEAVEEQKACSQEYAERFEAYSQHKKDWEELSEKIAQDSKSLENWFKDMPAMKTMTSEQCEQIRKDFEGNLNQHRRTLKEKQERMQNSQQLLKSAEEVWDAIKAKVAKLETSFAEKEAEFRESTKRKDVAKFISDFGEKFGVLKAKWET</sequence>
<proteinExistence type="predicted"/>
<name>A0A430M981_9HYPO</name>
<feature type="compositionally biased region" description="Polar residues" evidence="2">
    <location>
        <begin position="402"/>
        <end position="431"/>
    </location>
</feature>
<dbReference type="Proteomes" id="UP000287124">
    <property type="component" value="Unassembled WGS sequence"/>
</dbReference>
<keyword evidence="4" id="KW-1185">Reference proteome</keyword>
<feature type="region of interest" description="Disordered" evidence="2">
    <location>
        <begin position="1"/>
        <end position="30"/>
    </location>
</feature>
<evidence type="ECO:0000313" key="4">
    <source>
        <dbReference type="Proteomes" id="UP000287124"/>
    </source>
</evidence>
<feature type="coiled-coil region" evidence="1">
    <location>
        <begin position="572"/>
        <end position="606"/>
    </location>
</feature>
<dbReference type="AlphaFoldDB" id="A0A430M981"/>